<sequence>MPTVTFTVTINSGVGDTSINIFNHRVTLEHFFDRSDSWDQILAQESYNIGIAGHCPPGGNISIDIKGITSSSKTLPLTVNSAGPFLKSLTISV</sequence>
<keyword evidence="2" id="KW-1185">Reference proteome</keyword>
<comment type="caution">
    <text evidence="1">The sequence shown here is derived from an EMBL/GenBank/DDBJ whole genome shotgun (WGS) entry which is preliminary data.</text>
</comment>
<dbReference type="Proteomes" id="UP000198711">
    <property type="component" value="Unassembled WGS sequence"/>
</dbReference>
<evidence type="ECO:0000313" key="1">
    <source>
        <dbReference type="EMBL" id="SDX40975.1"/>
    </source>
</evidence>
<organism evidence="1 2">
    <name type="scientific">Hydrobacter penzbergensis</name>
    <dbReference type="NCBI Taxonomy" id="1235997"/>
    <lineage>
        <taxon>Bacteria</taxon>
        <taxon>Pseudomonadati</taxon>
        <taxon>Bacteroidota</taxon>
        <taxon>Chitinophagia</taxon>
        <taxon>Chitinophagales</taxon>
        <taxon>Chitinophagaceae</taxon>
        <taxon>Hydrobacter</taxon>
    </lineage>
</organism>
<reference evidence="1 2" key="1">
    <citation type="submission" date="2016-10" db="EMBL/GenBank/DDBJ databases">
        <authorList>
            <person name="Varghese N."/>
            <person name="Submissions S."/>
        </authorList>
    </citation>
    <scope>NUCLEOTIDE SEQUENCE [LARGE SCALE GENOMIC DNA]</scope>
    <source>
        <strain evidence="1 2">DSM 25353</strain>
    </source>
</reference>
<protein>
    <submittedName>
        <fullName evidence="1">Uncharacterized protein</fullName>
    </submittedName>
</protein>
<proteinExistence type="predicted"/>
<evidence type="ECO:0000313" key="2">
    <source>
        <dbReference type="Proteomes" id="UP000198711"/>
    </source>
</evidence>
<gene>
    <name evidence="1" type="ORF">SAMN05444410_11542</name>
</gene>
<accession>A0A8X8LEV6</accession>
<dbReference type="EMBL" id="FNNO01000015">
    <property type="protein sequence ID" value="SDX40975.1"/>
    <property type="molecule type" value="Genomic_DNA"/>
</dbReference>
<name>A0A8X8LEV6_9BACT</name>
<dbReference type="AlphaFoldDB" id="A0A8X8LEV6"/>